<evidence type="ECO:0000256" key="2">
    <source>
        <dbReference type="ARBA" id="ARBA00023125"/>
    </source>
</evidence>
<reference evidence="5" key="1">
    <citation type="submission" date="2016-01" db="EMBL/GenBank/DDBJ databases">
        <authorList>
            <person name="Peeters C."/>
        </authorList>
    </citation>
    <scope>NUCLEOTIDE SEQUENCE [LARGE SCALE GENOMIC DNA]</scope>
    <source>
        <strain evidence="5">LMG 29318</strain>
    </source>
</reference>
<gene>
    <name evidence="5" type="ORF">AWB75_05493</name>
</gene>
<organism evidence="5 6">
    <name type="scientific">Caballeronia catudaia</name>
    <dbReference type="NCBI Taxonomy" id="1777136"/>
    <lineage>
        <taxon>Bacteria</taxon>
        <taxon>Pseudomonadati</taxon>
        <taxon>Pseudomonadota</taxon>
        <taxon>Betaproteobacteria</taxon>
        <taxon>Burkholderiales</taxon>
        <taxon>Burkholderiaceae</taxon>
        <taxon>Caballeronia</taxon>
    </lineage>
</organism>
<dbReference type="Proteomes" id="UP000054870">
    <property type="component" value="Unassembled WGS sequence"/>
</dbReference>
<evidence type="ECO:0000313" key="5">
    <source>
        <dbReference type="EMBL" id="SAK84083.1"/>
    </source>
</evidence>
<dbReference type="AlphaFoldDB" id="A0A158CP09"/>
<keyword evidence="3" id="KW-0804">Transcription</keyword>
<dbReference type="SUPFAM" id="SSF46689">
    <property type="entry name" value="Homeodomain-like"/>
    <property type="match status" value="2"/>
</dbReference>
<accession>A0A158CP09</accession>
<keyword evidence="2" id="KW-0238">DNA-binding</keyword>
<dbReference type="Gene3D" id="1.10.10.60">
    <property type="entry name" value="Homeodomain-like"/>
    <property type="match status" value="1"/>
</dbReference>
<dbReference type="EMBL" id="FCOF02000036">
    <property type="protein sequence ID" value="SAK84083.1"/>
    <property type="molecule type" value="Genomic_DNA"/>
</dbReference>
<keyword evidence="6" id="KW-1185">Reference proteome</keyword>
<dbReference type="InterPro" id="IPR035418">
    <property type="entry name" value="AraC-bd_2"/>
</dbReference>
<dbReference type="InterPro" id="IPR050204">
    <property type="entry name" value="AraC_XylS_family_regulators"/>
</dbReference>
<dbReference type="GO" id="GO:0043565">
    <property type="term" value="F:sequence-specific DNA binding"/>
    <property type="evidence" value="ECO:0007669"/>
    <property type="project" value="InterPro"/>
</dbReference>
<dbReference type="Pfam" id="PF12833">
    <property type="entry name" value="HTH_18"/>
    <property type="match status" value="1"/>
</dbReference>
<evidence type="ECO:0000259" key="4">
    <source>
        <dbReference type="PROSITE" id="PS01124"/>
    </source>
</evidence>
<feature type="domain" description="HTH araC/xylS-type" evidence="4">
    <location>
        <begin position="239"/>
        <end position="341"/>
    </location>
</feature>
<name>A0A158CP09_9BURK</name>
<keyword evidence="1" id="KW-0805">Transcription regulation</keyword>
<dbReference type="PANTHER" id="PTHR46796:SF12">
    <property type="entry name" value="HTH-TYPE DNA-BINDING TRANSCRIPTIONAL ACTIVATOR EUTR"/>
    <property type="match status" value="1"/>
</dbReference>
<sequence length="346" mass="38521">MENRSELPRFDVQGLSTAPCFNRDNLLMQSTDLEEVRAIVGKIFRPHGLSVVTGVHGLLGRMHHVRHGDVSLNLLDYGSEVVIDPGRLENFFLLQIPIHGNAEIECGNRRFVSTPQAASLLSPSLPLRMRWGDACPQVILRIERGAIEEHCEKHLGESFSRPVEFEPELSLNSPAGSCLTHLLPLLADAMSIDNHPLMNPLAFNQFKSTLINALLYGQSNTARDGIRRPAGALAPLFVRRVEEFIRANVQEPLTIESIAEHAGVSASRLFSGFKNYYGMSPMGYVRQLRLERVRQELVTVEASGITSVTEIATKWGFAHLGRFSVEYKKHFGESPSASLRCRRKSG</sequence>
<evidence type="ECO:0000256" key="3">
    <source>
        <dbReference type="ARBA" id="ARBA00023163"/>
    </source>
</evidence>
<dbReference type="InterPro" id="IPR018060">
    <property type="entry name" value="HTH_AraC"/>
</dbReference>
<dbReference type="SMART" id="SM00342">
    <property type="entry name" value="HTH_ARAC"/>
    <property type="match status" value="1"/>
</dbReference>
<dbReference type="Pfam" id="PF14525">
    <property type="entry name" value="AraC_binding_2"/>
    <property type="match status" value="1"/>
</dbReference>
<protein>
    <submittedName>
        <fullName evidence="5">AraC family transcriptional regulator</fullName>
    </submittedName>
</protein>
<comment type="caution">
    <text evidence="5">The sequence shown here is derived from an EMBL/GenBank/DDBJ whole genome shotgun (WGS) entry which is preliminary data.</text>
</comment>
<evidence type="ECO:0000256" key="1">
    <source>
        <dbReference type="ARBA" id="ARBA00023015"/>
    </source>
</evidence>
<proteinExistence type="predicted"/>
<dbReference type="PANTHER" id="PTHR46796">
    <property type="entry name" value="HTH-TYPE TRANSCRIPTIONAL ACTIVATOR RHAS-RELATED"/>
    <property type="match status" value="1"/>
</dbReference>
<dbReference type="InterPro" id="IPR009057">
    <property type="entry name" value="Homeodomain-like_sf"/>
</dbReference>
<dbReference type="PROSITE" id="PS01124">
    <property type="entry name" value="HTH_ARAC_FAMILY_2"/>
    <property type="match status" value="1"/>
</dbReference>
<evidence type="ECO:0000313" key="6">
    <source>
        <dbReference type="Proteomes" id="UP000054870"/>
    </source>
</evidence>
<dbReference type="GO" id="GO:0003700">
    <property type="term" value="F:DNA-binding transcription factor activity"/>
    <property type="evidence" value="ECO:0007669"/>
    <property type="project" value="InterPro"/>
</dbReference>